<dbReference type="RefSeq" id="WP_341743084.1">
    <property type="nucleotide sequence ID" value="NZ_CP151406.1"/>
</dbReference>
<keyword evidence="3" id="KW-1185">Reference proteome</keyword>
<dbReference type="InterPro" id="IPR006441">
    <property type="entry name" value="Phage_P2_GpN"/>
</dbReference>
<dbReference type="EMBL" id="CP151406">
    <property type="protein sequence ID" value="WZJ20313.1"/>
    <property type="molecule type" value="Genomic_DNA"/>
</dbReference>
<organism evidence="2 3">
    <name type="scientific">Azonexus hydrophilus</name>
    <dbReference type="NCBI Taxonomy" id="418702"/>
    <lineage>
        <taxon>Bacteria</taxon>
        <taxon>Pseudomonadati</taxon>
        <taxon>Pseudomonadota</taxon>
        <taxon>Betaproteobacteria</taxon>
        <taxon>Rhodocyclales</taxon>
        <taxon>Azonexaceae</taxon>
        <taxon>Azonexus</taxon>
    </lineage>
</organism>
<gene>
    <name evidence="2" type="ORF">AADV58_10140</name>
</gene>
<evidence type="ECO:0000313" key="2">
    <source>
        <dbReference type="EMBL" id="WZJ20313.1"/>
    </source>
</evidence>
<feature type="region of interest" description="Disordered" evidence="1">
    <location>
        <begin position="73"/>
        <end position="94"/>
    </location>
</feature>
<evidence type="ECO:0000256" key="1">
    <source>
        <dbReference type="SAM" id="MobiDB-lite"/>
    </source>
</evidence>
<protein>
    <submittedName>
        <fullName evidence="2">Phage major capsid protein, P2 family</fullName>
    </submittedName>
</protein>
<accession>A0ABZ2XD63</accession>
<proteinExistence type="predicted"/>
<dbReference type="NCBIfam" id="TIGR01551">
    <property type="entry name" value="major_capsid_P2"/>
    <property type="match status" value="1"/>
</dbReference>
<dbReference type="Proteomes" id="UP001479520">
    <property type="component" value="Chromosome"/>
</dbReference>
<name>A0ABZ2XD63_9RHOO</name>
<dbReference type="Pfam" id="PF05125">
    <property type="entry name" value="Phage_cap_P2"/>
    <property type="match status" value="1"/>
</dbReference>
<evidence type="ECO:0000313" key="3">
    <source>
        <dbReference type="Proteomes" id="UP001479520"/>
    </source>
</evidence>
<sequence>MRNETRLAFNAFKAAIAQLNGVPDVTEKFSVAPSVQQKLEGHIQESSDFLSRINNFGVTEQSGEKIGLGIGSSIASTTDTTSQDRVPTDPTSLDKQGYTCTQTNFDTAIKYAKLDAWAKFPNFQTMIRDQIIRRQSLDIITIGFNGTSRAATSNRATNPLLQDVNKGWLQKMRENASGARVLSQIGSTGKIVIGDGATAATGYKNLDALVFDIVNNLIDPWYQEDTELVAIMGRALLADKYFPLINKVQDNSEKMAADVIVSQKRVGGLPAARVPNFPANAILVTRFDNLSRYFQDGARRRTIIDNAKRDQIENYESSNDAYVVEDYGLAALAENIEIAA</sequence>
<reference evidence="2 3" key="1">
    <citation type="submission" date="2024-04" db="EMBL/GenBank/DDBJ databases">
        <title>Dissimilatory iodate-reducing microorganisms contribute to the enrichment of iodine in groundwater.</title>
        <authorList>
            <person name="Jiang Z."/>
        </authorList>
    </citation>
    <scope>NUCLEOTIDE SEQUENCE [LARGE SCALE GENOMIC DNA]</scope>
    <source>
        <strain evidence="2 3">NCP973</strain>
    </source>
</reference>